<dbReference type="EMBL" id="CP002839">
    <property type="protein sequence ID" value="AEH36451.1"/>
    <property type="molecule type" value="Genomic_DNA"/>
</dbReference>
<sequence length="418" mass="45694">MTRALPALLTVLVLFSLPATVLVGADTEVGTGTQSDGQQTAQQQTPVTVENTTNRLPLEGETMGGYVEHTPDLGTALANADDKLRIDHEQYVIVESEFDEASADEREAMIEAAYNRTQNRTEALEERERDAIEAYVAGEQSETEVLGTIARNYHEAVLLDEAINDLETKSYRTSGYSLPSDRMRADRTILEAHRTELRAGIATTSDSETYSVLFEASANASGYRLSAIDGSNYLTETVRFDNRDPTQPDQFAEYESIDRADSLYPWAADSISGDFPSSQDHSTLKNLYWIEYAHEKGNLEVYLDGGTGHVYREVQVLSVGSLPVAGERTHSEDGIELSLDETPANGPAEITVVDSATDEPESATISIDGFEIGTTDPDDGTHWIVPPSGGEYELQVETPSETLNVTVSSADFRSNTSR</sequence>
<reference evidence="5 6" key="1">
    <citation type="journal article" date="2012" name="Stand. Genomic Sci.">
        <title>Complete genome sequence of Halopiger xanaduensis type strain (SH-6(T)).</title>
        <authorList>
            <person name="Anderson I."/>
            <person name="Tindall B.J."/>
            <person name="Rohde M."/>
            <person name="Lucas S."/>
            <person name="Han J."/>
            <person name="Lapidus A."/>
            <person name="Cheng J.F."/>
            <person name="Goodwin L."/>
            <person name="Pitluck S."/>
            <person name="Peters L."/>
            <person name="Pati A."/>
            <person name="Mikhailova N."/>
            <person name="Pagani I."/>
            <person name="Teshima H."/>
            <person name="Han C."/>
            <person name="Tapia R."/>
            <person name="Land M."/>
            <person name="Woyke T."/>
            <person name="Klenk H.P."/>
            <person name="Kyrpides N."/>
            <person name="Ivanova N."/>
        </authorList>
    </citation>
    <scope>NUCLEOTIDE SEQUENCE [LARGE SCALE GENOMIC DNA]</scope>
    <source>
        <strain evidence="6">DSM 18323 / JCM 14033 / SH-6</strain>
    </source>
</reference>
<dbReference type="GeneID" id="10796788"/>
<dbReference type="HOGENOM" id="CLU_049558_1_0_2"/>
<feature type="region of interest" description="Disordered" evidence="1">
    <location>
        <begin position="396"/>
        <end position="418"/>
    </location>
</feature>
<dbReference type="Proteomes" id="UP000006794">
    <property type="component" value="Chromosome"/>
</dbReference>
<keyword evidence="6" id="KW-1185">Reference proteome</keyword>
<evidence type="ECO:0000256" key="1">
    <source>
        <dbReference type="SAM" id="MobiDB-lite"/>
    </source>
</evidence>
<dbReference type="OrthoDB" id="201701at2157"/>
<evidence type="ECO:0000259" key="3">
    <source>
        <dbReference type="Pfam" id="PF23375"/>
    </source>
</evidence>
<dbReference type="RefSeq" id="WP_013879344.1">
    <property type="nucleotide sequence ID" value="NC_015666.1"/>
</dbReference>
<dbReference type="InterPro" id="IPR056397">
    <property type="entry name" value="Fn3_arc"/>
</dbReference>
<dbReference type="Pfam" id="PF23379">
    <property type="entry name" value="DUF7096"/>
    <property type="match status" value="1"/>
</dbReference>
<dbReference type="AlphaFoldDB" id="F8D592"/>
<feature type="domain" description="DUF7094" evidence="3">
    <location>
        <begin position="216"/>
        <end position="323"/>
    </location>
</feature>
<evidence type="ECO:0000259" key="2">
    <source>
        <dbReference type="Pfam" id="PF23374"/>
    </source>
</evidence>
<dbReference type="KEGG" id="hxa:Halxa_1823"/>
<dbReference type="STRING" id="797210.Halxa_1823"/>
<protein>
    <submittedName>
        <fullName evidence="5">Uncharacterized protein</fullName>
    </submittedName>
</protein>
<dbReference type="Pfam" id="PF23374">
    <property type="entry name" value="Fn3_arc"/>
    <property type="match status" value="1"/>
</dbReference>
<name>F8D592_HALXS</name>
<evidence type="ECO:0000259" key="4">
    <source>
        <dbReference type="Pfam" id="PF23379"/>
    </source>
</evidence>
<feature type="domain" description="DUF7096" evidence="4">
    <location>
        <begin position="1"/>
        <end position="209"/>
    </location>
</feature>
<feature type="compositionally biased region" description="Polar residues" evidence="1">
    <location>
        <begin position="397"/>
        <end position="418"/>
    </location>
</feature>
<evidence type="ECO:0000313" key="5">
    <source>
        <dbReference type="EMBL" id="AEH36451.1"/>
    </source>
</evidence>
<feature type="domain" description="Fibronectin-III type-like" evidence="2">
    <location>
        <begin position="327"/>
        <end position="404"/>
    </location>
</feature>
<dbReference type="InterPro" id="IPR055520">
    <property type="entry name" value="DUF7094"/>
</dbReference>
<evidence type="ECO:0000313" key="6">
    <source>
        <dbReference type="Proteomes" id="UP000006794"/>
    </source>
</evidence>
<dbReference type="Pfam" id="PF23375">
    <property type="entry name" value="DUF7094"/>
    <property type="match status" value="1"/>
</dbReference>
<organism evidence="5 6">
    <name type="scientific">Halopiger xanaduensis (strain DSM 18323 / JCM 14033 / SH-6)</name>
    <dbReference type="NCBI Taxonomy" id="797210"/>
    <lineage>
        <taxon>Archaea</taxon>
        <taxon>Methanobacteriati</taxon>
        <taxon>Methanobacteriota</taxon>
        <taxon>Stenosarchaea group</taxon>
        <taxon>Halobacteria</taxon>
        <taxon>Halobacteriales</taxon>
        <taxon>Natrialbaceae</taxon>
        <taxon>Halopiger</taxon>
    </lineage>
</organism>
<dbReference type="InterPro" id="IPR055522">
    <property type="entry name" value="DUF7096"/>
</dbReference>
<proteinExistence type="predicted"/>
<accession>F8D592</accession>
<gene>
    <name evidence="5" type="ordered locus">Halxa_1823</name>
</gene>
<dbReference type="eggNOG" id="arCOG03052">
    <property type="taxonomic scope" value="Archaea"/>
</dbReference>